<dbReference type="PANTHER" id="PTHR19818:SF139">
    <property type="entry name" value="PAIR-RULE PROTEIN ODD-PAIRED"/>
    <property type="match status" value="1"/>
</dbReference>
<sequence length="536" mass="59322">MLRGEENNSLPQAGASPALGADVPYLADVPYVTVRGGLAIVARSCELADWRSGGLAQSGGPAALPYSGHGANMPLRIPRILITRSYKSILHPAPRRERQEPPPAQESLLLQNRQERPAKSAKKNVVKRCGKRERERDKRKIRELEDESKQSLPSPVPRSSSRSSSLGCSRILTVTSHPITPEQIRPFPLLQVAERKTGRKKGSSKILTKTPDVTPTKETAKSASTNAAADNIRRALVLQVNDVDESDASSDSDEISLESDDPDLEDLDCDESEEENLGMISTGDFVVVAVLIGASVITKTFVAQLFYSNCSEPVLTVVESEENEVEDMEDVIEDLDGEKNVEVIQGTSEYEDAITVRRAMPQSDTMVDQSETLIGKDFIEDLDVKQAVEQLERTPKSQNRLNIARTILKPEDVKEHGCHSDTMNNHIDNEIEKEPIEDLDLKNDVVEQRVHPGEKHAVCQRSFSDSSTLVQHRMIHTGEKHHGCPSSKSFSRASNLAVHRSVHTVDKPLSVASDKSFYVVSDLVEHRIYGCWKKPH</sequence>
<evidence type="ECO:0000256" key="4">
    <source>
        <dbReference type="ARBA" id="ARBA00022833"/>
    </source>
</evidence>
<dbReference type="SUPFAM" id="SSF57667">
    <property type="entry name" value="beta-beta-alpha zinc fingers"/>
    <property type="match status" value="1"/>
</dbReference>
<accession>A0A7R8WC18</accession>
<keyword evidence="1" id="KW-0479">Metal-binding</keyword>
<reference evidence="6" key="1">
    <citation type="submission" date="2020-11" db="EMBL/GenBank/DDBJ databases">
        <authorList>
            <person name="Tran Van P."/>
        </authorList>
    </citation>
    <scope>NUCLEOTIDE SEQUENCE</scope>
</reference>
<dbReference type="Gene3D" id="3.30.160.60">
    <property type="entry name" value="Classic Zinc Finger"/>
    <property type="match status" value="2"/>
</dbReference>
<dbReference type="GO" id="GO:0000978">
    <property type="term" value="F:RNA polymerase II cis-regulatory region sequence-specific DNA binding"/>
    <property type="evidence" value="ECO:0007669"/>
    <property type="project" value="TreeGrafter"/>
</dbReference>
<feature type="compositionally biased region" description="Basic and acidic residues" evidence="5">
    <location>
        <begin position="132"/>
        <end position="149"/>
    </location>
</feature>
<feature type="compositionally biased region" description="Low complexity" evidence="5">
    <location>
        <begin position="151"/>
        <end position="168"/>
    </location>
</feature>
<dbReference type="InterPro" id="IPR036236">
    <property type="entry name" value="Znf_C2H2_sf"/>
</dbReference>
<organism evidence="6">
    <name type="scientific">Cyprideis torosa</name>
    <dbReference type="NCBI Taxonomy" id="163714"/>
    <lineage>
        <taxon>Eukaryota</taxon>
        <taxon>Metazoa</taxon>
        <taxon>Ecdysozoa</taxon>
        <taxon>Arthropoda</taxon>
        <taxon>Crustacea</taxon>
        <taxon>Oligostraca</taxon>
        <taxon>Ostracoda</taxon>
        <taxon>Podocopa</taxon>
        <taxon>Podocopida</taxon>
        <taxon>Cytherocopina</taxon>
        <taxon>Cytheroidea</taxon>
        <taxon>Cytherideidae</taxon>
        <taxon>Cyprideis</taxon>
    </lineage>
</organism>
<dbReference type="PROSITE" id="PS50157">
    <property type="entry name" value="ZINC_FINGER_C2H2_2"/>
    <property type="match status" value="1"/>
</dbReference>
<keyword evidence="2" id="KW-0677">Repeat</keyword>
<gene>
    <name evidence="6" type="ORF">CTOB1V02_LOCUS6107</name>
</gene>
<feature type="region of interest" description="Disordered" evidence="5">
    <location>
        <begin position="242"/>
        <end position="269"/>
    </location>
</feature>
<dbReference type="GO" id="GO:0045944">
    <property type="term" value="P:positive regulation of transcription by RNA polymerase II"/>
    <property type="evidence" value="ECO:0007669"/>
    <property type="project" value="UniProtKB-ARBA"/>
</dbReference>
<dbReference type="InterPro" id="IPR013087">
    <property type="entry name" value="Znf_C2H2_type"/>
</dbReference>
<dbReference type="AlphaFoldDB" id="A0A7R8WC18"/>
<dbReference type="EMBL" id="OB661437">
    <property type="protein sequence ID" value="CAD7228219.1"/>
    <property type="molecule type" value="Genomic_DNA"/>
</dbReference>
<feature type="region of interest" description="Disordered" evidence="5">
    <location>
        <begin position="109"/>
        <end position="168"/>
    </location>
</feature>
<feature type="region of interest" description="Disordered" evidence="5">
    <location>
        <begin position="195"/>
        <end position="226"/>
    </location>
</feature>
<dbReference type="GO" id="GO:0000981">
    <property type="term" value="F:DNA-binding transcription factor activity, RNA polymerase II-specific"/>
    <property type="evidence" value="ECO:0007669"/>
    <property type="project" value="TreeGrafter"/>
</dbReference>
<dbReference type="GO" id="GO:0008270">
    <property type="term" value="F:zinc ion binding"/>
    <property type="evidence" value="ECO:0007669"/>
    <property type="project" value="UniProtKB-KW"/>
</dbReference>
<feature type="compositionally biased region" description="Basic residues" evidence="5">
    <location>
        <begin position="119"/>
        <end position="131"/>
    </location>
</feature>
<evidence type="ECO:0000256" key="3">
    <source>
        <dbReference type="ARBA" id="ARBA00022771"/>
    </source>
</evidence>
<dbReference type="PANTHER" id="PTHR19818">
    <property type="entry name" value="ZINC FINGER PROTEIN ZIC AND GLI"/>
    <property type="match status" value="1"/>
</dbReference>
<protein>
    <submittedName>
        <fullName evidence="6">Uncharacterized protein</fullName>
    </submittedName>
</protein>
<proteinExistence type="predicted"/>
<evidence type="ECO:0000256" key="2">
    <source>
        <dbReference type="ARBA" id="ARBA00022737"/>
    </source>
</evidence>
<keyword evidence="3" id="KW-0863">Zinc-finger</keyword>
<name>A0A7R8WC18_9CRUS</name>
<evidence type="ECO:0000313" key="6">
    <source>
        <dbReference type="EMBL" id="CAD7228219.1"/>
    </source>
</evidence>
<evidence type="ECO:0000256" key="1">
    <source>
        <dbReference type="ARBA" id="ARBA00022723"/>
    </source>
</evidence>
<evidence type="ECO:0000256" key="5">
    <source>
        <dbReference type="SAM" id="MobiDB-lite"/>
    </source>
</evidence>
<dbReference type="GO" id="GO:0005634">
    <property type="term" value="C:nucleus"/>
    <property type="evidence" value="ECO:0007669"/>
    <property type="project" value="UniProtKB-ARBA"/>
</dbReference>
<dbReference type="InterPro" id="IPR050329">
    <property type="entry name" value="GLI_C2H2-zinc-finger"/>
</dbReference>
<keyword evidence="4" id="KW-0862">Zinc</keyword>
<feature type="compositionally biased region" description="Polar residues" evidence="5">
    <location>
        <begin position="205"/>
        <end position="226"/>
    </location>
</feature>